<dbReference type="HOGENOM" id="CLU_028277_5_0_1"/>
<evidence type="ECO:0000256" key="4">
    <source>
        <dbReference type="ARBA" id="ARBA00023136"/>
    </source>
</evidence>
<dbReference type="SMART" id="SM00724">
    <property type="entry name" value="TLC"/>
    <property type="match status" value="1"/>
</dbReference>
<feature type="transmembrane region" description="Helical" evidence="6">
    <location>
        <begin position="128"/>
        <end position="147"/>
    </location>
</feature>
<organism evidence="9">
    <name type="scientific">Selaginella moellendorffii</name>
    <name type="common">Spikemoss</name>
    <dbReference type="NCBI Taxonomy" id="88036"/>
    <lineage>
        <taxon>Eukaryota</taxon>
        <taxon>Viridiplantae</taxon>
        <taxon>Streptophyta</taxon>
        <taxon>Embryophyta</taxon>
        <taxon>Tracheophyta</taxon>
        <taxon>Lycopodiopsida</taxon>
        <taxon>Selaginellales</taxon>
        <taxon>Selaginellaceae</taxon>
        <taxon>Selaginella</taxon>
    </lineage>
</organism>
<evidence type="ECO:0000259" key="7">
    <source>
        <dbReference type="PROSITE" id="PS50922"/>
    </source>
</evidence>
<dbReference type="EMBL" id="GL377571">
    <property type="protein sequence ID" value="EFJ33382.1"/>
    <property type="molecule type" value="Genomic_DNA"/>
</dbReference>
<dbReference type="OMA" id="KHAVEGP"/>
<feature type="transmembrane region" description="Helical" evidence="6">
    <location>
        <begin position="255"/>
        <end position="279"/>
    </location>
</feature>
<accession>D8R414</accession>
<keyword evidence="4 5" id="KW-0472">Membrane</keyword>
<feature type="domain" description="TLC" evidence="7">
    <location>
        <begin position="73"/>
        <end position="287"/>
    </location>
</feature>
<dbReference type="Proteomes" id="UP000001514">
    <property type="component" value="Unassembled WGS sequence"/>
</dbReference>
<gene>
    <name evidence="8" type="ORF">SELMODRAFT_85016</name>
</gene>
<evidence type="ECO:0000256" key="3">
    <source>
        <dbReference type="ARBA" id="ARBA00022989"/>
    </source>
</evidence>
<dbReference type="AlphaFoldDB" id="D8R414"/>
<dbReference type="GO" id="GO:0050291">
    <property type="term" value="F:sphingosine N-acyltransferase activity"/>
    <property type="evidence" value="ECO:0000318"/>
    <property type="project" value="GO_Central"/>
</dbReference>
<keyword evidence="2 5" id="KW-0812">Transmembrane</keyword>
<evidence type="ECO:0000256" key="6">
    <source>
        <dbReference type="SAM" id="Phobius"/>
    </source>
</evidence>
<dbReference type="GO" id="GO:0046513">
    <property type="term" value="P:ceramide biosynthetic process"/>
    <property type="evidence" value="ECO:0000318"/>
    <property type="project" value="GO_Central"/>
</dbReference>
<name>D8R414_SELML</name>
<keyword evidence="3 6" id="KW-1133">Transmembrane helix</keyword>
<dbReference type="STRING" id="88036.D8R414"/>
<dbReference type="PANTHER" id="PTHR12560:SF49">
    <property type="entry name" value="CERAMIDE SYNTHASE 1 LOH3"/>
    <property type="match status" value="1"/>
</dbReference>
<keyword evidence="9" id="KW-1185">Reference proteome</keyword>
<dbReference type="InParanoid" id="D8R414"/>
<feature type="transmembrane region" description="Helical" evidence="6">
    <location>
        <begin position="207"/>
        <end position="235"/>
    </location>
</feature>
<protein>
    <recommendedName>
        <fullName evidence="7">TLC domain-containing protein</fullName>
    </recommendedName>
</protein>
<dbReference type="PROSITE" id="PS50922">
    <property type="entry name" value="TLC"/>
    <property type="match status" value="1"/>
</dbReference>
<feature type="transmembrane region" description="Helical" evidence="6">
    <location>
        <begin position="15"/>
        <end position="36"/>
    </location>
</feature>
<dbReference type="eggNOG" id="KOG1607">
    <property type="taxonomic scope" value="Eukaryota"/>
</dbReference>
<dbReference type="InterPro" id="IPR006634">
    <property type="entry name" value="TLC-dom"/>
</dbReference>
<evidence type="ECO:0000256" key="1">
    <source>
        <dbReference type="ARBA" id="ARBA00004477"/>
    </source>
</evidence>
<dbReference type="Pfam" id="PF03798">
    <property type="entry name" value="TRAM_LAG1_CLN8"/>
    <property type="match status" value="1"/>
</dbReference>
<evidence type="ECO:0000313" key="9">
    <source>
        <dbReference type="Proteomes" id="UP000001514"/>
    </source>
</evidence>
<comment type="subcellular location">
    <subcellularLocation>
        <location evidence="1">Endoplasmic reticulum membrane</location>
        <topology evidence="1">Multi-pass membrane protein</topology>
    </subcellularLocation>
</comment>
<dbReference type="PANTHER" id="PTHR12560">
    <property type="entry name" value="LONGEVITY ASSURANCE FACTOR 1 LAG1"/>
    <property type="match status" value="1"/>
</dbReference>
<proteinExistence type="predicted"/>
<evidence type="ECO:0000256" key="2">
    <source>
        <dbReference type="ARBA" id="ARBA00022692"/>
    </source>
</evidence>
<dbReference type="KEGG" id="smo:SELMODRAFT_85016"/>
<dbReference type="Gramene" id="EFJ33382">
    <property type="protein sequence ID" value="EFJ33382"/>
    <property type="gene ID" value="SELMODRAFT_85016"/>
</dbReference>
<sequence>MELARQLNREIDPSFWDLVTLAPIFAIGFPVCRFFLDRFVLEKLSRKSVFGTHESKLRKLSDADRDALRKTQIKFKESGWKCVYYTTAEIFALYVTYNETWLTDSYSIWVGPGDQTWPNQTIKVKLKLLYAFAAGFYAYSIFALIFWETRRKDFGVSMTHHVATFGLISFSYWTRFARIGCVVLALHDASDVFLELAKMSKYAGVRVVPDVLFGLFALSWVLLRLIYFPVWVIWGTSYLSIKAINIHLHRGYGPIYYYVTNTLLISLFVLHIYWWVLIYRMIVKQIRAGVIGDDVRSGRVQFFFSRIVLFSVFINWWKHYRFRG</sequence>
<evidence type="ECO:0000256" key="5">
    <source>
        <dbReference type="PROSITE-ProRule" id="PRU00205"/>
    </source>
</evidence>
<dbReference type="GO" id="GO:0005789">
    <property type="term" value="C:endoplasmic reticulum membrane"/>
    <property type="evidence" value="ECO:0007669"/>
    <property type="project" value="UniProtKB-SubCell"/>
</dbReference>
<evidence type="ECO:0000313" key="8">
    <source>
        <dbReference type="EMBL" id="EFJ33382.1"/>
    </source>
</evidence>
<reference evidence="8 9" key="1">
    <citation type="journal article" date="2011" name="Science">
        <title>The Selaginella genome identifies genetic changes associated with the evolution of vascular plants.</title>
        <authorList>
            <person name="Banks J.A."/>
            <person name="Nishiyama T."/>
            <person name="Hasebe M."/>
            <person name="Bowman J.L."/>
            <person name="Gribskov M."/>
            <person name="dePamphilis C."/>
            <person name="Albert V.A."/>
            <person name="Aono N."/>
            <person name="Aoyama T."/>
            <person name="Ambrose B.A."/>
            <person name="Ashton N.W."/>
            <person name="Axtell M.J."/>
            <person name="Barker E."/>
            <person name="Barker M.S."/>
            <person name="Bennetzen J.L."/>
            <person name="Bonawitz N.D."/>
            <person name="Chapple C."/>
            <person name="Cheng C."/>
            <person name="Correa L.G."/>
            <person name="Dacre M."/>
            <person name="DeBarry J."/>
            <person name="Dreyer I."/>
            <person name="Elias M."/>
            <person name="Engstrom E.M."/>
            <person name="Estelle M."/>
            <person name="Feng L."/>
            <person name="Finet C."/>
            <person name="Floyd S.K."/>
            <person name="Frommer W.B."/>
            <person name="Fujita T."/>
            <person name="Gramzow L."/>
            <person name="Gutensohn M."/>
            <person name="Harholt J."/>
            <person name="Hattori M."/>
            <person name="Heyl A."/>
            <person name="Hirai T."/>
            <person name="Hiwatashi Y."/>
            <person name="Ishikawa M."/>
            <person name="Iwata M."/>
            <person name="Karol K.G."/>
            <person name="Koehler B."/>
            <person name="Kolukisaoglu U."/>
            <person name="Kubo M."/>
            <person name="Kurata T."/>
            <person name="Lalonde S."/>
            <person name="Li K."/>
            <person name="Li Y."/>
            <person name="Litt A."/>
            <person name="Lyons E."/>
            <person name="Manning G."/>
            <person name="Maruyama T."/>
            <person name="Michael T.P."/>
            <person name="Mikami K."/>
            <person name="Miyazaki S."/>
            <person name="Morinaga S."/>
            <person name="Murata T."/>
            <person name="Mueller-Roeber B."/>
            <person name="Nelson D.R."/>
            <person name="Obara M."/>
            <person name="Oguri Y."/>
            <person name="Olmstead R.G."/>
            <person name="Onodera N."/>
            <person name="Petersen B.L."/>
            <person name="Pils B."/>
            <person name="Prigge M."/>
            <person name="Rensing S.A."/>
            <person name="Riano-Pachon D.M."/>
            <person name="Roberts A.W."/>
            <person name="Sato Y."/>
            <person name="Scheller H.V."/>
            <person name="Schulz B."/>
            <person name="Schulz C."/>
            <person name="Shakirov E.V."/>
            <person name="Shibagaki N."/>
            <person name="Shinohara N."/>
            <person name="Shippen D.E."/>
            <person name="Soerensen I."/>
            <person name="Sotooka R."/>
            <person name="Sugimoto N."/>
            <person name="Sugita M."/>
            <person name="Sumikawa N."/>
            <person name="Tanurdzic M."/>
            <person name="Theissen G."/>
            <person name="Ulvskov P."/>
            <person name="Wakazuki S."/>
            <person name="Weng J.K."/>
            <person name="Willats W.W."/>
            <person name="Wipf D."/>
            <person name="Wolf P.G."/>
            <person name="Yang L."/>
            <person name="Zimmer A.D."/>
            <person name="Zhu Q."/>
            <person name="Mitros T."/>
            <person name="Hellsten U."/>
            <person name="Loque D."/>
            <person name="Otillar R."/>
            <person name="Salamov A."/>
            <person name="Schmutz J."/>
            <person name="Shapiro H."/>
            <person name="Lindquist E."/>
            <person name="Lucas S."/>
            <person name="Rokhsar D."/>
            <person name="Grigoriev I.V."/>
        </authorList>
    </citation>
    <scope>NUCLEOTIDE SEQUENCE [LARGE SCALE GENOMIC DNA]</scope>
</reference>
<dbReference type="InterPro" id="IPR016439">
    <property type="entry name" value="Lag1/Lac1-like"/>
</dbReference>
<dbReference type="GO" id="GO:0005783">
    <property type="term" value="C:endoplasmic reticulum"/>
    <property type="evidence" value="ECO:0000318"/>
    <property type="project" value="GO_Central"/>
</dbReference>